<keyword evidence="2" id="KW-0378">Hydrolase</keyword>
<proteinExistence type="predicted"/>
<comment type="caution">
    <text evidence="3">The sequence shown here is derived from an EMBL/GenBank/DDBJ whole genome shotgun (WGS) entry which is preliminary data.</text>
</comment>
<evidence type="ECO:0000256" key="1">
    <source>
        <dbReference type="ARBA" id="ARBA00022723"/>
    </source>
</evidence>
<dbReference type="PROSITE" id="PS51257">
    <property type="entry name" value="PROKAR_LIPOPROTEIN"/>
    <property type="match status" value="1"/>
</dbReference>
<sequence length="418" mass="47308">MILNKISQAIMLSGVVFLSACSEQAPSSTDNTAVELAQKSSAQSGPELINTDKQRLDIYTDFSLEADLSHLSDNQKAMVSKLIDASKIMDELFWKQSFGENRDAFLAKLNDEKVRKFADINYGPWDRLNGDEAFLSSYKEKPLGAQFYPADITKEELNNADVEDKTGLYSVIKRDEQGKLYSVPYSKEYAVELAKAADLLREASKLADDKEFANYLNLRADALQKDDFQVSDFAWMDMKNNPVDVVIGPIETYEDQLFGYRAAYESYVLIKDLKWSERLAKFAAFLPELQKDLPVDAKYKQEVPGSDADLNAYDVVYYAGHSNAGSKTIAINLPNDEQVQLEKGTRRLQLKNAMRAKFDKILVPISEQLIVPEQRKHITFNAFFANTMFHEVAHGLGIKNTSLVKELFVNHYKSTRVH</sequence>
<dbReference type="GO" id="GO:0046872">
    <property type="term" value="F:metal ion binding"/>
    <property type="evidence" value="ECO:0007669"/>
    <property type="project" value="UniProtKB-KW"/>
</dbReference>
<evidence type="ECO:0000313" key="3">
    <source>
        <dbReference type="EMBL" id="KKN58177.1"/>
    </source>
</evidence>
<gene>
    <name evidence="3" type="ORF">LCGC14_0554560</name>
</gene>
<protein>
    <recommendedName>
        <fullName evidence="4">Zn-dependent hydrolase</fullName>
    </recommendedName>
</protein>
<evidence type="ECO:0008006" key="4">
    <source>
        <dbReference type="Google" id="ProtNLM"/>
    </source>
</evidence>
<dbReference type="AlphaFoldDB" id="A0A0F9S7D3"/>
<organism evidence="3">
    <name type="scientific">marine sediment metagenome</name>
    <dbReference type="NCBI Taxonomy" id="412755"/>
    <lineage>
        <taxon>unclassified sequences</taxon>
        <taxon>metagenomes</taxon>
        <taxon>ecological metagenomes</taxon>
    </lineage>
</organism>
<dbReference type="Gene3D" id="3.30.540.30">
    <property type="match status" value="1"/>
</dbReference>
<dbReference type="GO" id="GO:0005737">
    <property type="term" value="C:cytoplasm"/>
    <property type="evidence" value="ECO:0007669"/>
    <property type="project" value="TreeGrafter"/>
</dbReference>
<dbReference type="GO" id="GO:0008239">
    <property type="term" value="F:dipeptidyl-peptidase activity"/>
    <property type="evidence" value="ECO:0007669"/>
    <property type="project" value="TreeGrafter"/>
</dbReference>
<accession>A0A0F9S7D3</accession>
<dbReference type="PANTHER" id="PTHR23422">
    <property type="entry name" value="DIPEPTIDYL PEPTIDASE III-RELATED"/>
    <property type="match status" value="1"/>
</dbReference>
<evidence type="ECO:0000256" key="2">
    <source>
        <dbReference type="ARBA" id="ARBA00022801"/>
    </source>
</evidence>
<name>A0A0F9S7D3_9ZZZZ</name>
<dbReference type="Pfam" id="PF03571">
    <property type="entry name" value="Peptidase_M49"/>
    <property type="match status" value="1"/>
</dbReference>
<dbReference type="InterPro" id="IPR039461">
    <property type="entry name" value="Peptidase_M49"/>
</dbReference>
<reference evidence="3" key="1">
    <citation type="journal article" date="2015" name="Nature">
        <title>Complex archaea that bridge the gap between prokaryotes and eukaryotes.</title>
        <authorList>
            <person name="Spang A."/>
            <person name="Saw J.H."/>
            <person name="Jorgensen S.L."/>
            <person name="Zaremba-Niedzwiedzka K."/>
            <person name="Martijn J."/>
            <person name="Lind A.E."/>
            <person name="van Eijk R."/>
            <person name="Schleper C."/>
            <person name="Guy L."/>
            <person name="Ettema T.J."/>
        </authorList>
    </citation>
    <scope>NUCLEOTIDE SEQUENCE</scope>
</reference>
<dbReference type="PANTHER" id="PTHR23422:SF9">
    <property type="entry name" value="ZN-DEPENDENT HYDROLASE"/>
    <property type="match status" value="1"/>
</dbReference>
<keyword evidence="1" id="KW-0479">Metal-binding</keyword>
<dbReference type="EMBL" id="LAZR01000773">
    <property type="protein sequence ID" value="KKN58177.1"/>
    <property type="molecule type" value="Genomic_DNA"/>
</dbReference>